<keyword evidence="2" id="KW-0732">Signal</keyword>
<dbReference type="InterPro" id="IPR000742">
    <property type="entry name" value="EGF"/>
</dbReference>
<name>A0A553QA37_9TELE</name>
<dbReference type="AlphaFoldDB" id="A0A553QA37"/>
<dbReference type="STRING" id="623744.A0A553QA37"/>
<organism evidence="4 5">
    <name type="scientific">Danionella cerebrum</name>
    <dbReference type="NCBI Taxonomy" id="2873325"/>
    <lineage>
        <taxon>Eukaryota</taxon>
        <taxon>Metazoa</taxon>
        <taxon>Chordata</taxon>
        <taxon>Craniata</taxon>
        <taxon>Vertebrata</taxon>
        <taxon>Euteleostomi</taxon>
        <taxon>Actinopterygii</taxon>
        <taxon>Neopterygii</taxon>
        <taxon>Teleostei</taxon>
        <taxon>Ostariophysi</taxon>
        <taxon>Cypriniformes</taxon>
        <taxon>Danionidae</taxon>
        <taxon>Danioninae</taxon>
        <taxon>Danionella</taxon>
    </lineage>
</organism>
<feature type="domain" description="EGF-like" evidence="3">
    <location>
        <begin position="404"/>
        <end position="439"/>
    </location>
</feature>
<keyword evidence="1" id="KW-0245">EGF-like domain</keyword>
<evidence type="ECO:0000313" key="4">
    <source>
        <dbReference type="EMBL" id="TRY86791.1"/>
    </source>
</evidence>
<gene>
    <name evidence="4" type="ORF">DNTS_022597</name>
</gene>
<dbReference type="PROSITE" id="PS00022">
    <property type="entry name" value="EGF_1"/>
    <property type="match status" value="2"/>
</dbReference>
<dbReference type="OrthoDB" id="192253at2759"/>
<comment type="caution">
    <text evidence="4">The sequence shown here is derived from an EMBL/GenBank/DDBJ whole genome shotgun (WGS) entry which is preliminary data.</text>
</comment>
<dbReference type="PANTHER" id="PTHR40446">
    <property type="entry name" value="N-ACETYLGLUCOSAMINE-1-PHOSPHODIESTER ALPHA-N-ACETYLGLUCOSAMINIDASE"/>
    <property type="match status" value="1"/>
</dbReference>
<evidence type="ECO:0000313" key="5">
    <source>
        <dbReference type="Proteomes" id="UP000316079"/>
    </source>
</evidence>
<sequence length="588" mass="63543">MATLAESFYQISFLVCLGVSSVQSNDIGYSLGDDLLLPYAESHGPSHSHRHVRDCQPFTHGNITHETQAASNRSNSQVFESKVFISDITDKSGAHRWVNGHITEVFEPLSSVSILEPGGSGGCEHHKRELVEVTARAGRCLVAQNGGFFDTRTGQCLGNVISGGKLVKNSGGIQNAQFGIRKDGSLVFGYLSEEDVLDEENPFVQLVSGVVWLLRKGEIYISESLQAECDGTQETGKLQYFVDVISARTAVGHDADGKLVLFHVDGQTGVRGMDLWQVAKFLQKQNVINAINLDGGGSATYVLNGSLASSPSDHCQSPMWRCPRPVSTVLCVHERLCKPEDCSGHGHCTEGQCVCQQGWSEPDCANLTCQGACGEHGICTDNGCVCDAGWMGSNCSQACVRGSYGDGCNQICVCSNGGWCDPVHGRCTCPAGFHGDSCEHECPLGFFGLNCKQPCKCQNMCPCDAVTGSCNGTTEGDRNISLHRAGHCLATQMWRNWIQAEETHKPTASLSEQSWLIICSVLATSLLASLTGNLVQTCRSLKSPRWRADYTYVPLREINGGPEPRQEQEMVAGKALFQLEDSESHDSS</sequence>
<dbReference type="PANTHER" id="PTHR40446:SF2">
    <property type="entry name" value="N-ACETYLGLUCOSAMINE-1-PHOSPHODIESTER ALPHA-N-ACETYLGLUCOSAMINIDASE"/>
    <property type="match status" value="1"/>
</dbReference>
<feature type="signal peptide" evidence="2">
    <location>
        <begin position="1"/>
        <end position="24"/>
    </location>
</feature>
<dbReference type="Pfam" id="PF09992">
    <property type="entry name" value="NAGPA"/>
    <property type="match status" value="1"/>
</dbReference>
<keyword evidence="1" id="KW-1015">Disulfide bond</keyword>
<dbReference type="EMBL" id="SRMA01026181">
    <property type="protein sequence ID" value="TRY86791.1"/>
    <property type="molecule type" value="Genomic_DNA"/>
</dbReference>
<dbReference type="Pfam" id="PF23106">
    <property type="entry name" value="EGF_Teneurin"/>
    <property type="match status" value="2"/>
</dbReference>
<evidence type="ECO:0000259" key="3">
    <source>
        <dbReference type="PROSITE" id="PS50026"/>
    </source>
</evidence>
<keyword evidence="5" id="KW-1185">Reference proteome</keyword>
<dbReference type="InterPro" id="IPR002049">
    <property type="entry name" value="LE_dom"/>
</dbReference>
<reference evidence="4 5" key="1">
    <citation type="journal article" date="2019" name="Sci. Data">
        <title>Hybrid genome assembly and annotation of Danionella translucida.</title>
        <authorList>
            <person name="Kadobianskyi M."/>
            <person name="Schulze L."/>
            <person name="Schuelke M."/>
            <person name="Judkewitz B."/>
        </authorList>
    </citation>
    <scope>NUCLEOTIDE SEQUENCE [LARGE SCALE GENOMIC DNA]</scope>
    <source>
        <strain evidence="4 5">Bolton</strain>
    </source>
</reference>
<dbReference type="Gene3D" id="2.10.25.10">
    <property type="entry name" value="Laminin"/>
    <property type="match status" value="1"/>
</dbReference>
<feature type="disulfide bond" evidence="1">
    <location>
        <begin position="429"/>
        <end position="438"/>
    </location>
</feature>
<dbReference type="GO" id="GO:0033299">
    <property type="term" value="P:secretion of lysosomal enzymes"/>
    <property type="evidence" value="ECO:0007669"/>
    <property type="project" value="TreeGrafter"/>
</dbReference>
<proteinExistence type="predicted"/>
<dbReference type="PROSITE" id="PS50026">
    <property type="entry name" value="EGF_3"/>
    <property type="match status" value="1"/>
</dbReference>
<comment type="caution">
    <text evidence="1">Lacks conserved residue(s) required for the propagation of feature annotation.</text>
</comment>
<protein>
    <recommendedName>
        <fullName evidence="3">EGF-like domain-containing protein</fullName>
    </recommendedName>
</protein>
<dbReference type="CDD" id="cd00055">
    <property type="entry name" value="EGF_Lam"/>
    <property type="match status" value="1"/>
</dbReference>
<dbReference type="SMART" id="SM00180">
    <property type="entry name" value="EGF_Lam"/>
    <property type="match status" value="1"/>
</dbReference>
<dbReference type="SMART" id="SM00181">
    <property type="entry name" value="EGF"/>
    <property type="match status" value="3"/>
</dbReference>
<dbReference type="Gene3D" id="2.170.300.10">
    <property type="entry name" value="Tie2 ligand-binding domain superfamily"/>
    <property type="match status" value="1"/>
</dbReference>
<accession>A0A553QA37</accession>
<evidence type="ECO:0000256" key="1">
    <source>
        <dbReference type="PROSITE-ProRule" id="PRU00076"/>
    </source>
</evidence>
<dbReference type="InterPro" id="IPR018711">
    <property type="entry name" value="NAGPA"/>
</dbReference>
<evidence type="ECO:0000256" key="2">
    <source>
        <dbReference type="SAM" id="SignalP"/>
    </source>
</evidence>
<feature type="chain" id="PRO_5021865314" description="EGF-like domain-containing protein" evidence="2">
    <location>
        <begin position="25"/>
        <end position="588"/>
    </location>
</feature>
<dbReference type="Proteomes" id="UP000316079">
    <property type="component" value="Unassembled WGS sequence"/>
</dbReference>